<gene>
    <name evidence="1" type="ORF">SAMN05444266_106163</name>
</gene>
<dbReference type="AlphaFoldDB" id="A0A1M7FJ03"/>
<dbReference type="Proteomes" id="UP000184420">
    <property type="component" value="Unassembled WGS sequence"/>
</dbReference>
<organism evidence="1 2">
    <name type="scientific">Chitinophaga jiangningensis</name>
    <dbReference type="NCBI Taxonomy" id="1419482"/>
    <lineage>
        <taxon>Bacteria</taxon>
        <taxon>Pseudomonadati</taxon>
        <taxon>Bacteroidota</taxon>
        <taxon>Chitinophagia</taxon>
        <taxon>Chitinophagales</taxon>
        <taxon>Chitinophagaceae</taxon>
        <taxon>Chitinophaga</taxon>
    </lineage>
</organism>
<dbReference type="RefSeq" id="WP_073083133.1">
    <property type="nucleotide sequence ID" value="NZ_FRBL01000006.1"/>
</dbReference>
<reference evidence="1 2" key="1">
    <citation type="submission" date="2016-11" db="EMBL/GenBank/DDBJ databases">
        <authorList>
            <person name="Jaros S."/>
            <person name="Januszkiewicz K."/>
            <person name="Wedrychowicz H."/>
        </authorList>
    </citation>
    <scope>NUCLEOTIDE SEQUENCE [LARGE SCALE GENOMIC DNA]</scope>
    <source>
        <strain evidence="1 2">DSM 27406</strain>
    </source>
</reference>
<evidence type="ECO:0000313" key="2">
    <source>
        <dbReference type="Proteomes" id="UP000184420"/>
    </source>
</evidence>
<keyword evidence="2" id="KW-1185">Reference proteome</keyword>
<sequence>MTQTAFFESYNNGQRYFVDLYFEDIEGFTNRDYSGCIFERCFLHIDCSNSNFTNAKFIDSNIKCLDLSNCNLTNALIKNCCVECTIFDHAIIEGFKFENNGYYGAVAEQRHFKEHFYNRKN</sequence>
<dbReference type="STRING" id="1419482.SAMN05444266_106163"/>
<dbReference type="InterPro" id="IPR001646">
    <property type="entry name" value="5peptide_repeat"/>
</dbReference>
<dbReference type="OrthoDB" id="1423277at2"/>
<evidence type="ECO:0000313" key="1">
    <source>
        <dbReference type="EMBL" id="SHM04092.1"/>
    </source>
</evidence>
<dbReference type="Gene3D" id="2.160.20.80">
    <property type="entry name" value="E3 ubiquitin-protein ligase SopA"/>
    <property type="match status" value="1"/>
</dbReference>
<dbReference type="Pfam" id="PF00805">
    <property type="entry name" value="Pentapeptide"/>
    <property type="match status" value="1"/>
</dbReference>
<protein>
    <submittedName>
        <fullName evidence="1">Pentapeptide repeat-containing protein</fullName>
    </submittedName>
</protein>
<dbReference type="EMBL" id="FRBL01000006">
    <property type="protein sequence ID" value="SHM04092.1"/>
    <property type="molecule type" value="Genomic_DNA"/>
</dbReference>
<proteinExistence type="predicted"/>
<dbReference type="SUPFAM" id="SSF141571">
    <property type="entry name" value="Pentapeptide repeat-like"/>
    <property type="match status" value="1"/>
</dbReference>
<accession>A0A1M7FJ03</accession>
<name>A0A1M7FJ03_9BACT</name>